<name>A0A9W7GA82_9STRA</name>
<keyword evidence="1" id="KW-0812">Transmembrane</keyword>
<dbReference type="EMBL" id="BRYA01001271">
    <property type="protein sequence ID" value="GMI41125.1"/>
    <property type="molecule type" value="Genomic_DNA"/>
</dbReference>
<feature type="transmembrane region" description="Helical" evidence="1">
    <location>
        <begin position="157"/>
        <end position="177"/>
    </location>
</feature>
<evidence type="ECO:0000313" key="2">
    <source>
        <dbReference type="EMBL" id="GMI41125.1"/>
    </source>
</evidence>
<organism evidence="2 3">
    <name type="scientific">Triparma columacea</name>
    <dbReference type="NCBI Taxonomy" id="722753"/>
    <lineage>
        <taxon>Eukaryota</taxon>
        <taxon>Sar</taxon>
        <taxon>Stramenopiles</taxon>
        <taxon>Ochrophyta</taxon>
        <taxon>Bolidophyceae</taxon>
        <taxon>Parmales</taxon>
        <taxon>Triparmaceae</taxon>
        <taxon>Triparma</taxon>
    </lineage>
</organism>
<feature type="transmembrane region" description="Helical" evidence="1">
    <location>
        <begin position="77"/>
        <end position="99"/>
    </location>
</feature>
<feature type="transmembrane region" description="Helical" evidence="1">
    <location>
        <begin position="241"/>
        <end position="265"/>
    </location>
</feature>
<accession>A0A9W7GA82</accession>
<feature type="transmembrane region" description="Helical" evidence="1">
    <location>
        <begin position="36"/>
        <end position="56"/>
    </location>
</feature>
<dbReference type="AlphaFoldDB" id="A0A9W7GA82"/>
<keyword evidence="1" id="KW-1133">Transmembrane helix</keyword>
<proteinExistence type="predicted"/>
<comment type="caution">
    <text evidence="2">The sequence shown here is derived from an EMBL/GenBank/DDBJ whole genome shotgun (WGS) entry which is preliminary data.</text>
</comment>
<gene>
    <name evidence="2" type="ORF">TrCOL_g7562</name>
</gene>
<reference evidence="3" key="1">
    <citation type="journal article" date="2023" name="Commun. Biol.">
        <title>Genome analysis of Parmales, the sister group of diatoms, reveals the evolutionary specialization of diatoms from phago-mixotrophs to photoautotrophs.</title>
        <authorList>
            <person name="Ban H."/>
            <person name="Sato S."/>
            <person name="Yoshikawa S."/>
            <person name="Yamada K."/>
            <person name="Nakamura Y."/>
            <person name="Ichinomiya M."/>
            <person name="Sato N."/>
            <person name="Blanc-Mathieu R."/>
            <person name="Endo H."/>
            <person name="Kuwata A."/>
            <person name="Ogata H."/>
        </authorList>
    </citation>
    <scope>NUCLEOTIDE SEQUENCE [LARGE SCALE GENOMIC DNA]</scope>
</reference>
<feature type="transmembrane region" description="Helical" evidence="1">
    <location>
        <begin position="183"/>
        <end position="201"/>
    </location>
</feature>
<evidence type="ECO:0000256" key="1">
    <source>
        <dbReference type="SAM" id="Phobius"/>
    </source>
</evidence>
<evidence type="ECO:0000313" key="3">
    <source>
        <dbReference type="Proteomes" id="UP001165065"/>
    </source>
</evidence>
<feature type="transmembrane region" description="Helical" evidence="1">
    <location>
        <begin position="271"/>
        <end position="291"/>
    </location>
</feature>
<feature type="transmembrane region" description="Helical" evidence="1">
    <location>
        <begin position="111"/>
        <end position="136"/>
    </location>
</feature>
<dbReference type="Proteomes" id="UP001165065">
    <property type="component" value="Unassembled WGS sequence"/>
</dbReference>
<dbReference type="OrthoDB" id="191216at2759"/>
<keyword evidence="1" id="KW-0472">Membrane</keyword>
<sequence length="336" mass="36334">MTEEFADLHEDSAGACDCYWFYGSTGDNCDKLAGGIRPVLSIILIIVAVVGFIMWSQTLFQLKTVKAFKAASASGHVLIACMLANFFEILMPLSYVLYLTGMDTSYVSHDIIRGLSFGLCVVFKLGGILEVPIMWMDIVIKSPGKNTPENKAKFKKMATGLRASAIIVGLSIILLFITGNTALAAGVILLVLFINMGVYFVSSRRLAVMISNNFFELGYNPSDEKFKSSADRSGHNAAKNILIVANKLLATSAFFVVCLVAYIIFNRTPESGRGLISFIFIHAFIADLAVYQNIFRGYVRLGARKKLKAAGFMGGGSKVTTTTGNTTIGTSSAEGL</sequence>
<keyword evidence="3" id="KW-1185">Reference proteome</keyword>
<protein>
    <submittedName>
        <fullName evidence="2">Uncharacterized protein</fullName>
    </submittedName>
</protein>